<dbReference type="PANTHER" id="PTHR34583">
    <property type="entry name" value="ANTIPORTER SUBUNIT MNHC2-RELATED"/>
    <property type="match status" value="1"/>
</dbReference>
<name>A0A4Y6PXG6_PERCE</name>
<dbReference type="RefSeq" id="WP_141199467.1">
    <property type="nucleotide sequence ID" value="NZ_CP041186.1"/>
</dbReference>
<feature type="transmembrane region" description="Helical" evidence="7">
    <location>
        <begin position="64"/>
        <end position="87"/>
    </location>
</feature>
<dbReference type="Proteomes" id="UP000315995">
    <property type="component" value="Chromosome"/>
</dbReference>
<evidence type="ECO:0000256" key="4">
    <source>
        <dbReference type="ARBA" id="ARBA00022692"/>
    </source>
</evidence>
<organism evidence="8 9">
    <name type="scientific">Persicimonas caeni</name>
    <dbReference type="NCBI Taxonomy" id="2292766"/>
    <lineage>
        <taxon>Bacteria</taxon>
        <taxon>Deltaproteobacteria</taxon>
        <taxon>Bradymonadales</taxon>
        <taxon>Bradymonadaceae</taxon>
        <taxon>Persicimonas</taxon>
    </lineage>
</organism>
<accession>A0A4Y6PXG6</accession>
<dbReference type="PANTHER" id="PTHR34583:SF2">
    <property type="entry name" value="ANTIPORTER SUBUNIT MNHC2-RELATED"/>
    <property type="match status" value="1"/>
</dbReference>
<reference evidence="8 9" key="1">
    <citation type="submission" date="2019-06" db="EMBL/GenBank/DDBJ databases">
        <title>Persicimonas caeni gen. nov., sp. nov., a predatory bacterium isolated from solar saltern.</title>
        <authorList>
            <person name="Wang S."/>
        </authorList>
    </citation>
    <scope>NUCLEOTIDE SEQUENCE [LARGE SCALE GENOMIC DNA]</scope>
    <source>
        <strain evidence="8 9">YN101</strain>
    </source>
</reference>
<evidence type="ECO:0000256" key="6">
    <source>
        <dbReference type="ARBA" id="ARBA00023136"/>
    </source>
</evidence>
<feature type="transmembrane region" description="Helical" evidence="7">
    <location>
        <begin position="6"/>
        <end position="26"/>
    </location>
</feature>
<dbReference type="Gene3D" id="1.10.287.3510">
    <property type="match status" value="1"/>
</dbReference>
<evidence type="ECO:0000313" key="8">
    <source>
        <dbReference type="EMBL" id="QDG53006.1"/>
    </source>
</evidence>
<accession>A0A5B8YAA5</accession>
<dbReference type="OrthoDB" id="1494613at2"/>
<gene>
    <name evidence="8" type="ORF">FIV42_20335</name>
</gene>
<dbReference type="InterPro" id="IPR039428">
    <property type="entry name" value="NUOK/Mnh_C1-like"/>
</dbReference>
<dbReference type="Pfam" id="PF00420">
    <property type="entry name" value="Oxidored_q2"/>
    <property type="match status" value="1"/>
</dbReference>
<feature type="transmembrane region" description="Helical" evidence="7">
    <location>
        <begin position="33"/>
        <end position="52"/>
    </location>
</feature>
<comment type="similarity">
    <text evidence="2">Belongs to the CPA3 antiporters (TC 2.A.63) subunit C family.</text>
</comment>
<evidence type="ECO:0000313" key="9">
    <source>
        <dbReference type="Proteomes" id="UP000315995"/>
    </source>
</evidence>
<dbReference type="EMBL" id="CP041186">
    <property type="protein sequence ID" value="QDG53006.1"/>
    <property type="molecule type" value="Genomic_DNA"/>
</dbReference>
<dbReference type="GO" id="GO:0005886">
    <property type="term" value="C:plasma membrane"/>
    <property type="evidence" value="ECO:0007669"/>
    <property type="project" value="UniProtKB-SubCell"/>
</dbReference>
<dbReference type="InterPro" id="IPR050601">
    <property type="entry name" value="CPA3_antiporter_subunitC"/>
</dbReference>
<keyword evidence="5 7" id="KW-1133">Transmembrane helix</keyword>
<comment type="subcellular location">
    <subcellularLocation>
        <location evidence="1">Cell membrane</location>
        <topology evidence="1">Multi-pass membrane protein</topology>
    </subcellularLocation>
</comment>
<keyword evidence="6 7" id="KW-0472">Membrane</keyword>
<evidence type="ECO:0000256" key="7">
    <source>
        <dbReference type="SAM" id="Phobius"/>
    </source>
</evidence>
<proteinExistence type="inferred from homology"/>
<evidence type="ECO:0000256" key="2">
    <source>
        <dbReference type="ARBA" id="ARBA00010388"/>
    </source>
</evidence>
<dbReference type="AlphaFoldDB" id="A0A4Y6PXG6"/>
<keyword evidence="3" id="KW-1003">Cell membrane</keyword>
<keyword evidence="4 7" id="KW-0812">Transmembrane</keyword>
<evidence type="ECO:0000256" key="1">
    <source>
        <dbReference type="ARBA" id="ARBA00004651"/>
    </source>
</evidence>
<keyword evidence="9" id="KW-1185">Reference proteome</keyword>
<protein>
    <submittedName>
        <fullName evidence="8">Na+/H+ antiporter subunit C</fullName>
    </submittedName>
</protein>
<evidence type="ECO:0000256" key="3">
    <source>
        <dbReference type="ARBA" id="ARBA00022475"/>
    </source>
</evidence>
<evidence type="ECO:0000256" key="5">
    <source>
        <dbReference type="ARBA" id="ARBA00022989"/>
    </source>
</evidence>
<sequence>MTRATIYAVVGIAIFLLGLYAVIARVDLLRRVVAANVMAAGVFLFYVAMAAPTPMAPPDPVPQAMVLTGIVVSVSATALGLALVRYVRAATGEAKLPEDRHT</sequence>